<dbReference type="STRING" id="58114.SAMN05216270_109174"/>
<dbReference type="InterPro" id="IPR036388">
    <property type="entry name" value="WH-like_DNA-bd_sf"/>
</dbReference>
<dbReference type="InterPro" id="IPR036390">
    <property type="entry name" value="WH_DNA-bd_sf"/>
</dbReference>
<dbReference type="PANTHER" id="PTHR44846:SF1">
    <property type="entry name" value="MANNOSYL-D-GLYCERATE TRANSPORT_METABOLISM SYSTEM REPRESSOR MNGR-RELATED"/>
    <property type="match status" value="1"/>
</dbReference>
<accession>A0A1G6YTP0</accession>
<dbReference type="GO" id="GO:0003677">
    <property type="term" value="F:DNA binding"/>
    <property type="evidence" value="ECO:0007669"/>
    <property type="project" value="UniProtKB-KW"/>
</dbReference>
<evidence type="ECO:0000259" key="4">
    <source>
        <dbReference type="PROSITE" id="PS50949"/>
    </source>
</evidence>
<evidence type="ECO:0000313" key="5">
    <source>
        <dbReference type="EMBL" id="SDD93874.1"/>
    </source>
</evidence>
<evidence type="ECO:0000256" key="1">
    <source>
        <dbReference type="ARBA" id="ARBA00023015"/>
    </source>
</evidence>
<keyword evidence="3" id="KW-0804">Transcription</keyword>
<dbReference type="InterPro" id="IPR000524">
    <property type="entry name" value="Tscrpt_reg_HTH_GntR"/>
</dbReference>
<dbReference type="CDD" id="cd07377">
    <property type="entry name" value="WHTH_GntR"/>
    <property type="match status" value="1"/>
</dbReference>
<keyword evidence="2" id="KW-0238">DNA-binding</keyword>
<dbReference type="SMART" id="SM00345">
    <property type="entry name" value="HTH_GNTR"/>
    <property type="match status" value="1"/>
</dbReference>
<name>A0A1G6YTP0_9ACTN</name>
<feature type="domain" description="HTH gntR-type" evidence="4">
    <location>
        <begin position="13"/>
        <end position="81"/>
    </location>
</feature>
<gene>
    <name evidence="5" type="ORF">SAMN05216270_109174</name>
</gene>
<dbReference type="PANTHER" id="PTHR44846">
    <property type="entry name" value="MANNOSYL-D-GLYCERATE TRANSPORT/METABOLISM SYSTEM REPRESSOR MNGR-RELATED"/>
    <property type="match status" value="1"/>
</dbReference>
<dbReference type="Proteomes" id="UP000198949">
    <property type="component" value="Unassembled WGS sequence"/>
</dbReference>
<sequence>MDADAVIDYDSLTPVYAQLAAILRARIDRGDWAAGRRILSESQLVQAYGLARGTVRKAIAALVEDGVLVAVPGRGTFVALAEDNDPAE</sequence>
<dbReference type="OrthoDB" id="4338617at2"/>
<evidence type="ECO:0000256" key="3">
    <source>
        <dbReference type="ARBA" id="ARBA00023163"/>
    </source>
</evidence>
<dbReference type="RefSeq" id="WP_091037464.1">
    <property type="nucleotide sequence ID" value="NZ_FNAD01000009.1"/>
</dbReference>
<reference evidence="6" key="1">
    <citation type="submission" date="2016-10" db="EMBL/GenBank/DDBJ databases">
        <authorList>
            <person name="Varghese N."/>
            <person name="Submissions S."/>
        </authorList>
    </citation>
    <scope>NUCLEOTIDE SEQUENCE [LARGE SCALE GENOMIC DNA]</scope>
    <source>
        <strain evidence="6">CGMCC 4.3516</strain>
    </source>
</reference>
<dbReference type="GO" id="GO:0003700">
    <property type="term" value="F:DNA-binding transcription factor activity"/>
    <property type="evidence" value="ECO:0007669"/>
    <property type="project" value="InterPro"/>
</dbReference>
<dbReference type="Pfam" id="PF00392">
    <property type="entry name" value="GntR"/>
    <property type="match status" value="1"/>
</dbReference>
<dbReference type="AlphaFoldDB" id="A0A1G6YTP0"/>
<dbReference type="PRINTS" id="PR00035">
    <property type="entry name" value="HTHGNTR"/>
</dbReference>
<evidence type="ECO:0000256" key="2">
    <source>
        <dbReference type="ARBA" id="ARBA00023125"/>
    </source>
</evidence>
<organism evidence="5 6">
    <name type="scientific">Glycomyces harbinensis</name>
    <dbReference type="NCBI Taxonomy" id="58114"/>
    <lineage>
        <taxon>Bacteria</taxon>
        <taxon>Bacillati</taxon>
        <taxon>Actinomycetota</taxon>
        <taxon>Actinomycetes</taxon>
        <taxon>Glycomycetales</taxon>
        <taxon>Glycomycetaceae</taxon>
        <taxon>Glycomyces</taxon>
    </lineage>
</organism>
<keyword evidence="1" id="KW-0805">Transcription regulation</keyword>
<dbReference type="EMBL" id="FNAD01000009">
    <property type="protein sequence ID" value="SDD93874.1"/>
    <property type="molecule type" value="Genomic_DNA"/>
</dbReference>
<dbReference type="GO" id="GO:0045892">
    <property type="term" value="P:negative regulation of DNA-templated transcription"/>
    <property type="evidence" value="ECO:0007669"/>
    <property type="project" value="TreeGrafter"/>
</dbReference>
<dbReference type="InterPro" id="IPR050679">
    <property type="entry name" value="Bact_HTH_transcr_reg"/>
</dbReference>
<dbReference type="SUPFAM" id="SSF46785">
    <property type="entry name" value="Winged helix' DNA-binding domain"/>
    <property type="match status" value="1"/>
</dbReference>
<proteinExistence type="predicted"/>
<dbReference type="Gene3D" id="1.10.10.10">
    <property type="entry name" value="Winged helix-like DNA-binding domain superfamily/Winged helix DNA-binding domain"/>
    <property type="match status" value="1"/>
</dbReference>
<dbReference type="PROSITE" id="PS50949">
    <property type="entry name" value="HTH_GNTR"/>
    <property type="match status" value="1"/>
</dbReference>
<evidence type="ECO:0000313" key="6">
    <source>
        <dbReference type="Proteomes" id="UP000198949"/>
    </source>
</evidence>
<protein>
    <submittedName>
        <fullName evidence="5">GntR family transcriptional regulator</fullName>
    </submittedName>
</protein>
<keyword evidence="6" id="KW-1185">Reference proteome</keyword>